<evidence type="ECO:0000313" key="3">
    <source>
        <dbReference type="Proteomes" id="UP000239772"/>
    </source>
</evidence>
<feature type="signal peptide" evidence="1">
    <location>
        <begin position="1"/>
        <end position="21"/>
    </location>
</feature>
<organism evidence="2 3">
    <name type="scientific">Alsobacter soli</name>
    <dbReference type="NCBI Taxonomy" id="2109933"/>
    <lineage>
        <taxon>Bacteria</taxon>
        <taxon>Pseudomonadati</taxon>
        <taxon>Pseudomonadota</taxon>
        <taxon>Alphaproteobacteria</taxon>
        <taxon>Hyphomicrobiales</taxon>
        <taxon>Alsobacteraceae</taxon>
        <taxon>Alsobacter</taxon>
    </lineage>
</organism>
<dbReference type="Proteomes" id="UP000239772">
    <property type="component" value="Unassembled WGS sequence"/>
</dbReference>
<dbReference type="AlphaFoldDB" id="A0A2T1HU35"/>
<sequence length="87" mass="10000">MKPIAVAVLALGVVGSTAAMAQSVTIDTGGRYGRDHDWDSGRRYEHRWDRGDRYRRFETGSVDCRTVTIRKRNFDGDLVVRRIRRCD</sequence>
<keyword evidence="3" id="KW-1185">Reference proteome</keyword>
<accession>A0A2T1HU35</accession>
<evidence type="ECO:0000313" key="2">
    <source>
        <dbReference type="EMBL" id="PSC05154.1"/>
    </source>
</evidence>
<proteinExistence type="predicted"/>
<reference evidence="3" key="1">
    <citation type="submission" date="2018-03" db="EMBL/GenBank/DDBJ databases">
        <authorList>
            <person name="Sun L."/>
            <person name="Liu H."/>
            <person name="Chen W."/>
            <person name="Huang K."/>
            <person name="Liu W."/>
            <person name="Gao X."/>
        </authorList>
    </citation>
    <scope>NUCLEOTIDE SEQUENCE [LARGE SCALE GENOMIC DNA]</scope>
    <source>
        <strain evidence="3">SH9</strain>
    </source>
</reference>
<dbReference type="EMBL" id="PVZS01000009">
    <property type="protein sequence ID" value="PSC05154.1"/>
    <property type="molecule type" value="Genomic_DNA"/>
</dbReference>
<keyword evidence="1" id="KW-0732">Signal</keyword>
<gene>
    <name evidence="2" type="ORF">SLNSH_10065</name>
</gene>
<protein>
    <submittedName>
        <fullName evidence="2">Uncharacterized protein</fullName>
    </submittedName>
</protein>
<feature type="chain" id="PRO_5015771770" evidence="1">
    <location>
        <begin position="22"/>
        <end position="87"/>
    </location>
</feature>
<evidence type="ECO:0000256" key="1">
    <source>
        <dbReference type="SAM" id="SignalP"/>
    </source>
</evidence>
<dbReference type="RefSeq" id="WP_106336641.1">
    <property type="nucleotide sequence ID" value="NZ_PVZS01000009.1"/>
</dbReference>
<name>A0A2T1HU35_9HYPH</name>
<comment type="caution">
    <text evidence="2">The sequence shown here is derived from an EMBL/GenBank/DDBJ whole genome shotgun (WGS) entry which is preliminary data.</text>
</comment>